<evidence type="ECO:0000313" key="2">
    <source>
        <dbReference type="Proteomes" id="UP001186974"/>
    </source>
</evidence>
<name>A0ACC3DV33_9PEZI</name>
<proteinExistence type="predicted"/>
<sequence>MEKDKINPEALSGFANGALYDQHRPSYPATAVDKLLNAVRVAGIAEANIVDLAAGTGKFTELLAGRPEGYNVVAVEPHAEMRKELEKKSLRNVDVDDGLSTSIPVQDGSVDAVIVAQAFHWFANQDSLKEIHRVLKFSGVLGLIWNVEDCQWPEGMVDLHLLLQDHVPSPSCFCYFSYGVYFQADTMPSTDNAPEAHTATTNWESKLHALTWTFKDDAPRYRHEKWREVFDSQLKATPLTITALANPLFSLPLAEDEEEWTVWLEKEELWKRYRTLSHVAVLEGEGLENARKVFDEALSSPDVERNNEGKIAVHGRTVMAWTSKIPA</sequence>
<protein>
    <submittedName>
        <fullName evidence="1">Uncharacterized protein</fullName>
    </submittedName>
</protein>
<dbReference type="Proteomes" id="UP001186974">
    <property type="component" value="Unassembled WGS sequence"/>
</dbReference>
<gene>
    <name evidence="1" type="ORF">LTS18_001938</name>
</gene>
<accession>A0ACC3DV33</accession>
<reference evidence="1" key="1">
    <citation type="submission" date="2024-09" db="EMBL/GenBank/DDBJ databases">
        <title>Black Yeasts Isolated from many extreme environments.</title>
        <authorList>
            <person name="Coleine C."/>
            <person name="Stajich J.E."/>
            <person name="Selbmann L."/>
        </authorList>
    </citation>
    <scope>NUCLEOTIDE SEQUENCE</scope>
    <source>
        <strain evidence="1">CCFEE 5737</strain>
    </source>
</reference>
<dbReference type="EMBL" id="JAWDJW010000597">
    <property type="protein sequence ID" value="KAK3080384.1"/>
    <property type="molecule type" value="Genomic_DNA"/>
</dbReference>
<keyword evidence="2" id="KW-1185">Reference proteome</keyword>
<evidence type="ECO:0000313" key="1">
    <source>
        <dbReference type="EMBL" id="KAK3080384.1"/>
    </source>
</evidence>
<organism evidence="1 2">
    <name type="scientific">Coniosporium uncinatum</name>
    <dbReference type="NCBI Taxonomy" id="93489"/>
    <lineage>
        <taxon>Eukaryota</taxon>
        <taxon>Fungi</taxon>
        <taxon>Dikarya</taxon>
        <taxon>Ascomycota</taxon>
        <taxon>Pezizomycotina</taxon>
        <taxon>Dothideomycetes</taxon>
        <taxon>Dothideomycetes incertae sedis</taxon>
        <taxon>Coniosporium</taxon>
    </lineage>
</organism>
<comment type="caution">
    <text evidence="1">The sequence shown here is derived from an EMBL/GenBank/DDBJ whole genome shotgun (WGS) entry which is preliminary data.</text>
</comment>